<accession>A0ACC0UIT3</accession>
<sequence>MSQVYIRRHPFTGLAGVSSGAREPLPSSCPRVDYVRITCSRSRLLGFPVAPRISRRCLNPLHRAIPRLYMCHTSSFCNYLATIAFFSAFASFLLHRVGIMFCALSHFIPLCHASQTVLTCEMLHFPSISRPLPSPPVLALSIKPRPLYHGNRLGWNQLFFKKLIVHMSLRSVLRRTKCCLWGHRNLRAA</sequence>
<comment type="caution">
    <text evidence="1">The sequence shown here is derived from an EMBL/GenBank/DDBJ whole genome shotgun (WGS) entry which is preliminary data.</text>
</comment>
<dbReference type="EMBL" id="JAGFNK010000026">
    <property type="protein sequence ID" value="KAI9511156.1"/>
    <property type="molecule type" value="Genomic_DNA"/>
</dbReference>
<gene>
    <name evidence="1" type="ORF">F5148DRAFT_403669</name>
</gene>
<reference evidence="1" key="1">
    <citation type="submission" date="2021-03" db="EMBL/GenBank/DDBJ databases">
        <title>Evolutionary priming and transition to the ectomycorrhizal habit in an iconic lineage of mushroom-forming fungi: is preadaptation a requirement?</title>
        <authorList>
            <consortium name="DOE Joint Genome Institute"/>
            <person name="Looney B.P."/>
            <person name="Miyauchi S."/>
            <person name="Morin E."/>
            <person name="Drula E."/>
            <person name="Courty P.E."/>
            <person name="Chicoki N."/>
            <person name="Fauchery L."/>
            <person name="Kohler A."/>
            <person name="Kuo A."/>
            <person name="LaButti K."/>
            <person name="Pangilinan J."/>
            <person name="Lipzen A."/>
            <person name="Riley R."/>
            <person name="Andreopoulos W."/>
            <person name="He G."/>
            <person name="Johnson J."/>
            <person name="Barry K.W."/>
            <person name="Grigoriev I.V."/>
            <person name="Nagy L."/>
            <person name="Hibbett D."/>
            <person name="Henrissat B."/>
            <person name="Matheny P.B."/>
            <person name="Labbe J."/>
            <person name="Martin A.F."/>
        </authorList>
    </citation>
    <scope>NUCLEOTIDE SEQUENCE</scope>
    <source>
        <strain evidence="1">BPL698</strain>
    </source>
</reference>
<evidence type="ECO:0000313" key="1">
    <source>
        <dbReference type="EMBL" id="KAI9511156.1"/>
    </source>
</evidence>
<organism evidence="1 2">
    <name type="scientific">Russula earlei</name>
    <dbReference type="NCBI Taxonomy" id="71964"/>
    <lineage>
        <taxon>Eukaryota</taxon>
        <taxon>Fungi</taxon>
        <taxon>Dikarya</taxon>
        <taxon>Basidiomycota</taxon>
        <taxon>Agaricomycotina</taxon>
        <taxon>Agaricomycetes</taxon>
        <taxon>Russulales</taxon>
        <taxon>Russulaceae</taxon>
        <taxon>Russula</taxon>
    </lineage>
</organism>
<protein>
    <submittedName>
        <fullName evidence="1">Uncharacterized protein</fullName>
    </submittedName>
</protein>
<dbReference type="Proteomes" id="UP001207468">
    <property type="component" value="Unassembled WGS sequence"/>
</dbReference>
<keyword evidence="2" id="KW-1185">Reference proteome</keyword>
<proteinExistence type="predicted"/>
<evidence type="ECO:0000313" key="2">
    <source>
        <dbReference type="Proteomes" id="UP001207468"/>
    </source>
</evidence>
<name>A0ACC0UIT3_9AGAM</name>